<keyword evidence="1" id="KW-1133">Transmembrane helix</keyword>
<dbReference type="OrthoDB" id="204680at2157"/>
<dbReference type="InterPro" id="IPR046739">
    <property type="entry name" value="DUF6789"/>
</dbReference>
<name>A0A1H3GBA6_9EURY</name>
<protein>
    <recommendedName>
        <fullName evidence="4">Histidine kinase</fullName>
    </recommendedName>
</protein>
<feature type="transmembrane region" description="Helical" evidence="1">
    <location>
        <begin position="20"/>
        <end position="40"/>
    </location>
</feature>
<proteinExistence type="predicted"/>
<gene>
    <name evidence="2" type="ORF">SAMN04487946_10545</name>
</gene>
<keyword evidence="1" id="KW-0472">Membrane</keyword>
<dbReference type="EMBL" id="FNPB01000005">
    <property type="protein sequence ID" value="SDX99784.1"/>
    <property type="molecule type" value="Genomic_DNA"/>
</dbReference>
<evidence type="ECO:0008006" key="4">
    <source>
        <dbReference type="Google" id="ProtNLM"/>
    </source>
</evidence>
<evidence type="ECO:0000313" key="2">
    <source>
        <dbReference type="EMBL" id="SDX99784.1"/>
    </source>
</evidence>
<feature type="transmembrane region" description="Helical" evidence="1">
    <location>
        <begin position="136"/>
        <end position="153"/>
    </location>
</feature>
<feature type="transmembrane region" description="Helical" evidence="1">
    <location>
        <begin position="60"/>
        <end position="85"/>
    </location>
</feature>
<sequence length="157" mass="15526">MSTESDSATSAALTDGNWEAGVLGGITGAAAMGILVLVMNSPTLAVAIPSLYGLAPPPSAGAGLVVHLSHGAVLGVVFATGMAVLGTPSVRTVVAAGLGWGVVTWVGLAAVVMPVWLSVVGSPASPPFPNFAPPSLLWHAVYGVVLGGVYAVTRTRV</sequence>
<accession>A0A1H3GBA6</accession>
<dbReference type="RefSeq" id="WP_089766883.1">
    <property type="nucleotide sequence ID" value="NZ_FNPB01000005.1"/>
</dbReference>
<evidence type="ECO:0000256" key="1">
    <source>
        <dbReference type="SAM" id="Phobius"/>
    </source>
</evidence>
<feature type="transmembrane region" description="Helical" evidence="1">
    <location>
        <begin position="92"/>
        <end position="116"/>
    </location>
</feature>
<evidence type="ECO:0000313" key="3">
    <source>
        <dbReference type="Proteomes" id="UP000199170"/>
    </source>
</evidence>
<keyword evidence="1" id="KW-0812">Transmembrane</keyword>
<organism evidence="2 3">
    <name type="scientific">Halobellus clavatus</name>
    <dbReference type="NCBI Taxonomy" id="660517"/>
    <lineage>
        <taxon>Archaea</taxon>
        <taxon>Methanobacteriati</taxon>
        <taxon>Methanobacteriota</taxon>
        <taxon>Stenosarchaea group</taxon>
        <taxon>Halobacteria</taxon>
        <taxon>Halobacteriales</taxon>
        <taxon>Haloferacaceae</taxon>
        <taxon>Halobellus</taxon>
    </lineage>
</organism>
<reference evidence="3" key="1">
    <citation type="submission" date="2016-10" db="EMBL/GenBank/DDBJ databases">
        <authorList>
            <person name="Varghese N."/>
            <person name="Submissions S."/>
        </authorList>
    </citation>
    <scope>NUCLEOTIDE SEQUENCE [LARGE SCALE GENOMIC DNA]</scope>
    <source>
        <strain evidence="3">CGMCC 1.10118</strain>
    </source>
</reference>
<dbReference type="Proteomes" id="UP000199170">
    <property type="component" value="Unassembled WGS sequence"/>
</dbReference>
<dbReference type="AlphaFoldDB" id="A0A1H3GBA6"/>
<dbReference type="Pfam" id="PF20587">
    <property type="entry name" value="DUF6789"/>
    <property type="match status" value="1"/>
</dbReference>
<keyword evidence="3" id="KW-1185">Reference proteome</keyword>